<dbReference type="Proteomes" id="UP001212821">
    <property type="component" value="Plasmid punmamed3"/>
</dbReference>
<evidence type="ECO:0000256" key="2">
    <source>
        <dbReference type="SAM" id="MobiDB-lite"/>
    </source>
</evidence>
<dbReference type="InterPro" id="IPR011706">
    <property type="entry name" value="Cu-oxidase_C"/>
</dbReference>
<feature type="region of interest" description="Disordered" evidence="2">
    <location>
        <begin position="55"/>
        <end position="83"/>
    </location>
</feature>
<dbReference type="EMBL" id="CP115452">
    <property type="protein sequence ID" value="WBP92147.1"/>
    <property type="molecule type" value="Genomic_DNA"/>
</dbReference>
<dbReference type="PROSITE" id="PS51318">
    <property type="entry name" value="TAT"/>
    <property type="match status" value="1"/>
</dbReference>
<keyword evidence="4" id="KW-0614">Plasmid</keyword>
<evidence type="ECO:0000313" key="4">
    <source>
        <dbReference type="EMBL" id="WBP92147.1"/>
    </source>
</evidence>
<sequence>MIKDADSLKNSQAADIAESSPPSRRGLLKTTVAAVGAVGFAGALADGHAYAVDSPSGPGALRSRRHHPHPSRPSGEALDPSSVPKYRTPLFLLDRMPGEGRDSYHIAIRQFRQQMLPIGMPATTVWGYGAVGHPQSFHTPGLTIEARVDRPISVTWVNDLVTSRGFYLPHLCAVDPTLHWANPPGGSAGRDSRPTFSTTPGPYTGPVPVVTHLHGGYSREESDGYPEAWYLPASRDIPRDYARVGTYYDRFAGRFRDRYGVRWRPGSATFAYSNDQRPTTLWYHDHALGMTRVNVYAGLAGFYLLRGGPADLPSGVLPGPASGRDGAHGAHPYEIPLVVQDKSFKADGSLFFPSSRGYFGDTPPDGPWIPSTDIPPIWNPEFFGTTMVVNGNTWPVLNVEPRRYRLRILNASNARTLILKIAADATAPRPVSPALPFWQIGNDQGFLPAPVQSDQLLLAPAERADVVVDFTGTPVGTGLYLINEGPDEAYDGGAPVTDFTPANITTTGQVMKFTVVSLASTDTSVPPSQIVLPPIPALPESRTVRKLSLNEEDSAYFTGAPTMDKLGTVSPSGSATPLLWSDPVTETPVKDDTEIWELYNFTPDAHPIHIHQIGFQVLGRQEVTGGASSPPQPGEGGYKDTVIALPGYITRVKVRFGIAGRYVWHCHIMDHEDNEMMRPLQVLDRHSH</sequence>
<proteinExistence type="inferred from homology"/>
<dbReference type="PANTHER" id="PTHR48267">
    <property type="entry name" value="CUPREDOXIN SUPERFAMILY PROTEIN"/>
    <property type="match status" value="1"/>
</dbReference>
<dbReference type="InterPro" id="IPR045087">
    <property type="entry name" value="Cu-oxidase_fam"/>
</dbReference>
<keyword evidence="5" id="KW-1185">Reference proteome</keyword>
<geneLocation type="plasmid" evidence="4 5">
    <name>punmamed3</name>
</geneLocation>
<dbReference type="PANTHER" id="PTHR48267:SF1">
    <property type="entry name" value="BILIRUBIN OXIDASE"/>
    <property type="match status" value="1"/>
</dbReference>
<evidence type="ECO:0000256" key="1">
    <source>
        <dbReference type="ARBA" id="ARBA00010609"/>
    </source>
</evidence>
<dbReference type="Gene3D" id="2.60.40.420">
    <property type="entry name" value="Cupredoxins - blue copper proteins"/>
    <property type="match status" value="3"/>
</dbReference>
<feature type="region of interest" description="Disordered" evidence="2">
    <location>
        <begin position="1"/>
        <end position="24"/>
    </location>
</feature>
<name>A0ABY7QH76_9ACTN</name>
<evidence type="ECO:0000313" key="5">
    <source>
        <dbReference type="Proteomes" id="UP001212821"/>
    </source>
</evidence>
<accession>A0ABY7QH76</accession>
<dbReference type="CDD" id="cd13868">
    <property type="entry name" value="CuRO_2_CotA_like"/>
    <property type="match status" value="1"/>
</dbReference>
<dbReference type="CDD" id="cd13844">
    <property type="entry name" value="CuRO_1_BOD_CotA_like"/>
    <property type="match status" value="1"/>
</dbReference>
<gene>
    <name evidence="4" type="ORF">O1G21_40730</name>
</gene>
<reference evidence="4 5" key="1">
    <citation type="submission" date="2022-12" db="EMBL/GenBank/DDBJ databases">
        <title>HUAS 3-15.</title>
        <authorList>
            <person name="Mo P."/>
        </authorList>
    </citation>
    <scope>NUCLEOTIDE SEQUENCE [LARGE SCALE GENOMIC DNA]</scope>
    <source>
        <strain evidence="4 5">HUAS 3-15</strain>
        <plasmid evidence="4 5">punmamed3</plasmid>
    </source>
</reference>
<evidence type="ECO:0000259" key="3">
    <source>
        <dbReference type="Pfam" id="PF07731"/>
    </source>
</evidence>
<dbReference type="Pfam" id="PF07731">
    <property type="entry name" value="Cu-oxidase_2"/>
    <property type="match status" value="1"/>
</dbReference>
<dbReference type="SUPFAM" id="SSF49503">
    <property type="entry name" value="Cupredoxins"/>
    <property type="match status" value="3"/>
</dbReference>
<dbReference type="RefSeq" id="WP_270151873.1">
    <property type="nucleotide sequence ID" value="NZ_CP115452.1"/>
</dbReference>
<protein>
    <submittedName>
        <fullName evidence="4">Multicopper oxidase</fullName>
    </submittedName>
</protein>
<dbReference type="InterPro" id="IPR008972">
    <property type="entry name" value="Cupredoxin"/>
</dbReference>
<comment type="similarity">
    <text evidence="1">Belongs to the multicopper oxidase family.</text>
</comment>
<dbReference type="InterPro" id="IPR006311">
    <property type="entry name" value="TAT_signal"/>
</dbReference>
<feature type="domain" description="Plastocyanin-like" evidence="3">
    <location>
        <begin position="585"/>
        <end position="683"/>
    </location>
</feature>
<dbReference type="CDD" id="cd13891">
    <property type="entry name" value="CuRO_3_CotA_like"/>
    <property type="match status" value="1"/>
</dbReference>
<organism evidence="4 5">
    <name type="scientific">Kitasatospora cathayae</name>
    <dbReference type="NCBI Taxonomy" id="3004092"/>
    <lineage>
        <taxon>Bacteria</taxon>
        <taxon>Bacillati</taxon>
        <taxon>Actinomycetota</taxon>
        <taxon>Actinomycetes</taxon>
        <taxon>Kitasatosporales</taxon>
        <taxon>Streptomycetaceae</taxon>
        <taxon>Kitasatospora</taxon>
    </lineage>
</organism>